<name>A0A6I4U593_9SPHN</name>
<proteinExistence type="predicted"/>
<dbReference type="EMBL" id="WTYR01000001">
    <property type="protein sequence ID" value="MXP09417.1"/>
    <property type="molecule type" value="Genomic_DNA"/>
</dbReference>
<gene>
    <name evidence="1" type="ORF">GRI68_04430</name>
</gene>
<organism evidence="1 2">
    <name type="scientific">Alteriqipengyuania halimionae</name>
    <dbReference type="NCBI Taxonomy" id="1926630"/>
    <lineage>
        <taxon>Bacteria</taxon>
        <taxon>Pseudomonadati</taxon>
        <taxon>Pseudomonadota</taxon>
        <taxon>Alphaproteobacteria</taxon>
        <taxon>Sphingomonadales</taxon>
        <taxon>Erythrobacteraceae</taxon>
        <taxon>Alteriqipengyuania</taxon>
    </lineage>
</organism>
<dbReference type="AlphaFoldDB" id="A0A6I4U593"/>
<evidence type="ECO:0000313" key="2">
    <source>
        <dbReference type="Proteomes" id="UP000429229"/>
    </source>
</evidence>
<protein>
    <recommendedName>
        <fullName evidence="3">DUF4261 domain-containing protein</fullName>
    </recommendedName>
</protein>
<evidence type="ECO:0000313" key="1">
    <source>
        <dbReference type="EMBL" id="MXP09417.1"/>
    </source>
</evidence>
<dbReference type="RefSeq" id="WP_160616111.1">
    <property type="nucleotide sequence ID" value="NZ_WTYR01000001.1"/>
</dbReference>
<sequence>MTEIETAIADGPVGGTEMIVSTQPITSFGNTAEALECVVSGLSFDLVPIAHNDPACEIEHGFGVDVATLPFRSGLTIEPSPHIGSAARTLPIIRAGAAIAARLSRLGNPAAVVWRPLASAMDPGYFRDTIAAWLDGGAFPALGLTAFGKAPDGGLHSSGLAFFTGQEVRIAPDLAARGPEALKIGARVIDRLVEADPFDGESVLALETGERVRLSVSQNRRFVIVSAEA</sequence>
<reference evidence="1 2" key="1">
    <citation type="submission" date="2019-12" db="EMBL/GenBank/DDBJ databases">
        <title>Genomic-based taxomic classification of the family Erythrobacteraceae.</title>
        <authorList>
            <person name="Xu L."/>
        </authorList>
    </citation>
    <scope>NUCLEOTIDE SEQUENCE [LARGE SCALE GENOMIC DNA]</scope>
    <source>
        <strain evidence="1 2">LMG 29519</strain>
    </source>
</reference>
<dbReference type="OrthoDB" id="7427292at2"/>
<evidence type="ECO:0008006" key="3">
    <source>
        <dbReference type="Google" id="ProtNLM"/>
    </source>
</evidence>
<dbReference type="Proteomes" id="UP000429229">
    <property type="component" value="Unassembled WGS sequence"/>
</dbReference>
<comment type="caution">
    <text evidence="1">The sequence shown here is derived from an EMBL/GenBank/DDBJ whole genome shotgun (WGS) entry which is preliminary data.</text>
</comment>
<accession>A0A6I4U593</accession>
<keyword evidence="2" id="KW-1185">Reference proteome</keyword>